<sequence length="247" mass="27871">MEDIDSDTELSIFNFESVYDNKIESILVKVRINQKELETEVDSGAAISVIPIAVFDENFSDVLRYFVADVEHNNKCRNLKLYVVSSGSTALLGRDRLAAFGLGFVNLVDNKQVRNVMQVGTESLYKLIEDYAELFKDELGTCNHTVVKLNLKPNSSQIFCKPRPIPLAYRVLVEKSLDLPDMLRELHNGHQGIVKMKALARSIMWWPGIDNDTESMGKSCVACLRNRHDPPKLSNPQWPTSQSPGEK</sequence>
<keyword evidence="9" id="KW-1185">Reference proteome</keyword>
<accession>A0A8K0CM59</accession>
<dbReference type="SUPFAM" id="SSF50630">
    <property type="entry name" value="Acid proteases"/>
    <property type="match status" value="1"/>
</dbReference>
<keyword evidence="3" id="KW-0548">Nucleotidyltransferase</keyword>
<dbReference type="PANTHER" id="PTHR37984:SF5">
    <property type="entry name" value="PROTEIN NYNRIN-LIKE"/>
    <property type="match status" value="1"/>
</dbReference>
<name>A0A8K0CM59_IGNLU</name>
<dbReference type="InterPro" id="IPR050951">
    <property type="entry name" value="Retrovirus_Pol_polyprotein"/>
</dbReference>
<keyword evidence="5" id="KW-0378">Hydrolase</keyword>
<organism evidence="8 9">
    <name type="scientific">Ignelater luminosus</name>
    <name type="common">Cucubano</name>
    <name type="synonym">Pyrophorus luminosus</name>
    <dbReference type="NCBI Taxonomy" id="2038154"/>
    <lineage>
        <taxon>Eukaryota</taxon>
        <taxon>Metazoa</taxon>
        <taxon>Ecdysozoa</taxon>
        <taxon>Arthropoda</taxon>
        <taxon>Hexapoda</taxon>
        <taxon>Insecta</taxon>
        <taxon>Pterygota</taxon>
        <taxon>Neoptera</taxon>
        <taxon>Endopterygota</taxon>
        <taxon>Coleoptera</taxon>
        <taxon>Polyphaga</taxon>
        <taxon>Elateriformia</taxon>
        <taxon>Elateroidea</taxon>
        <taxon>Elateridae</taxon>
        <taxon>Agrypninae</taxon>
        <taxon>Pyrophorini</taxon>
        <taxon>Ignelater</taxon>
    </lineage>
</organism>
<evidence type="ECO:0000256" key="1">
    <source>
        <dbReference type="ARBA" id="ARBA00012493"/>
    </source>
</evidence>
<evidence type="ECO:0000256" key="2">
    <source>
        <dbReference type="ARBA" id="ARBA00022679"/>
    </source>
</evidence>
<keyword evidence="5" id="KW-0255">Endonuclease</keyword>
<dbReference type="InterPro" id="IPR021109">
    <property type="entry name" value="Peptidase_aspartic_dom_sf"/>
</dbReference>
<feature type="non-terminal residue" evidence="8">
    <location>
        <position position="247"/>
    </location>
</feature>
<proteinExistence type="predicted"/>
<reference evidence="8" key="1">
    <citation type="submission" date="2019-08" db="EMBL/GenBank/DDBJ databases">
        <title>The genome of the North American firefly Photinus pyralis.</title>
        <authorList>
            <consortium name="Photinus pyralis genome working group"/>
            <person name="Fallon T.R."/>
            <person name="Sander Lower S.E."/>
            <person name="Weng J.-K."/>
        </authorList>
    </citation>
    <scope>NUCLEOTIDE SEQUENCE</scope>
    <source>
        <strain evidence="8">TRF0915ILg1</strain>
        <tissue evidence="8">Whole body</tissue>
    </source>
</reference>
<dbReference type="PANTHER" id="PTHR37984">
    <property type="entry name" value="PROTEIN CBG26694"/>
    <property type="match status" value="1"/>
</dbReference>
<evidence type="ECO:0000256" key="3">
    <source>
        <dbReference type="ARBA" id="ARBA00022695"/>
    </source>
</evidence>
<protein>
    <recommendedName>
        <fullName evidence="1">RNA-directed DNA polymerase</fullName>
        <ecNumber evidence="1">2.7.7.49</ecNumber>
    </recommendedName>
</protein>
<evidence type="ECO:0000259" key="7">
    <source>
        <dbReference type="Pfam" id="PF17921"/>
    </source>
</evidence>
<gene>
    <name evidence="8" type="ORF">ILUMI_18032</name>
</gene>
<dbReference type="InterPro" id="IPR041588">
    <property type="entry name" value="Integrase_H2C2"/>
</dbReference>
<evidence type="ECO:0000256" key="5">
    <source>
        <dbReference type="ARBA" id="ARBA00022759"/>
    </source>
</evidence>
<dbReference type="GO" id="GO:0004519">
    <property type="term" value="F:endonuclease activity"/>
    <property type="evidence" value="ECO:0007669"/>
    <property type="project" value="UniProtKB-KW"/>
</dbReference>
<comment type="caution">
    <text evidence="8">The sequence shown here is derived from an EMBL/GenBank/DDBJ whole genome shotgun (WGS) entry which is preliminary data.</text>
</comment>
<dbReference type="OrthoDB" id="6783617at2759"/>
<dbReference type="Pfam" id="PF17921">
    <property type="entry name" value="Integrase_H2C2"/>
    <property type="match status" value="1"/>
</dbReference>
<dbReference type="EMBL" id="VTPC01079635">
    <property type="protein sequence ID" value="KAF2888141.1"/>
    <property type="molecule type" value="Genomic_DNA"/>
</dbReference>
<keyword evidence="2" id="KW-0808">Transferase</keyword>
<evidence type="ECO:0000256" key="6">
    <source>
        <dbReference type="SAM" id="MobiDB-lite"/>
    </source>
</evidence>
<dbReference type="GO" id="GO:0003964">
    <property type="term" value="F:RNA-directed DNA polymerase activity"/>
    <property type="evidence" value="ECO:0007669"/>
    <property type="project" value="UniProtKB-EC"/>
</dbReference>
<feature type="domain" description="Integrase zinc-binding" evidence="7">
    <location>
        <begin position="181"/>
        <end position="228"/>
    </location>
</feature>
<evidence type="ECO:0000313" key="8">
    <source>
        <dbReference type="EMBL" id="KAF2888141.1"/>
    </source>
</evidence>
<feature type="region of interest" description="Disordered" evidence="6">
    <location>
        <begin position="228"/>
        <end position="247"/>
    </location>
</feature>
<dbReference type="Gene3D" id="1.10.340.70">
    <property type="match status" value="1"/>
</dbReference>
<dbReference type="EC" id="2.7.7.49" evidence="1"/>
<keyword evidence="4" id="KW-0540">Nuclease</keyword>
<evidence type="ECO:0000313" key="9">
    <source>
        <dbReference type="Proteomes" id="UP000801492"/>
    </source>
</evidence>
<dbReference type="Proteomes" id="UP000801492">
    <property type="component" value="Unassembled WGS sequence"/>
</dbReference>
<dbReference type="AlphaFoldDB" id="A0A8K0CM59"/>
<feature type="compositionally biased region" description="Polar residues" evidence="6">
    <location>
        <begin position="234"/>
        <end position="247"/>
    </location>
</feature>
<evidence type="ECO:0000256" key="4">
    <source>
        <dbReference type="ARBA" id="ARBA00022722"/>
    </source>
</evidence>